<dbReference type="Proteomes" id="UP000195402">
    <property type="component" value="Unassembled WGS sequence"/>
</dbReference>
<evidence type="ECO:0000256" key="4">
    <source>
        <dbReference type="ARBA" id="ARBA00023136"/>
    </source>
</evidence>
<evidence type="ECO:0000256" key="3">
    <source>
        <dbReference type="ARBA" id="ARBA00022989"/>
    </source>
</evidence>
<dbReference type="STRING" id="56857.A0A200QKZ6"/>
<dbReference type="AlphaFoldDB" id="A0A200QKZ6"/>
<comment type="caution">
    <text evidence="7">The sequence shown here is derived from an EMBL/GenBank/DDBJ whole genome shotgun (WGS) entry which is preliminary data.</text>
</comment>
<keyword evidence="8" id="KW-1185">Reference proteome</keyword>
<keyword evidence="2 5" id="KW-0812">Transmembrane</keyword>
<dbReference type="OMA" id="FEACICI"/>
<dbReference type="GO" id="GO:0098542">
    <property type="term" value="P:defense response to other organism"/>
    <property type="evidence" value="ECO:0007669"/>
    <property type="project" value="InterPro"/>
</dbReference>
<dbReference type="EMBL" id="MVGT01001732">
    <property type="protein sequence ID" value="OVA11156.1"/>
    <property type="molecule type" value="Genomic_DNA"/>
</dbReference>
<evidence type="ECO:0000313" key="7">
    <source>
        <dbReference type="EMBL" id="OVA11156.1"/>
    </source>
</evidence>
<accession>A0A200QKZ6</accession>
<keyword evidence="3 5" id="KW-1133">Transmembrane helix</keyword>
<dbReference type="OrthoDB" id="1934762at2759"/>
<evidence type="ECO:0000313" key="8">
    <source>
        <dbReference type="Proteomes" id="UP000195402"/>
    </source>
</evidence>
<dbReference type="GO" id="GO:0009506">
    <property type="term" value="C:plasmodesma"/>
    <property type="evidence" value="ECO:0007669"/>
    <property type="project" value="TreeGrafter"/>
</dbReference>
<feature type="domain" description="Late embryogenesis abundant protein LEA-2 subgroup" evidence="6">
    <location>
        <begin position="70"/>
        <end position="165"/>
    </location>
</feature>
<reference evidence="7 8" key="1">
    <citation type="journal article" date="2017" name="Mol. Plant">
        <title>The Genome of Medicinal Plant Macleaya cordata Provides New Insights into Benzylisoquinoline Alkaloids Metabolism.</title>
        <authorList>
            <person name="Liu X."/>
            <person name="Liu Y."/>
            <person name="Huang P."/>
            <person name="Ma Y."/>
            <person name="Qing Z."/>
            <person name="Tang Q."/>
            <person name="Cao H."/>
            <person name="Cheng P."/>
            <person name="Zheng Y."/>
            <person name="Yuan Z."/>
            <person name="Zhou Y."/>
            <person name="Liu J."/>
            <person name="Tang Z."/>
            <person name="Zhuo Y."/>
            <person name="Zhang Y."/>
            <person name="Yu L."/>
            <person name="Huang J."/>
            <person name="Yang P."/>
            <person name="Peng Q."/>
            <person name="Zhang J."/>
            <person name="Jiang W."/>
            <person name="Zhang Z."/>
            <person name="Lin K."/>
            <person name="Ro D.K."/>
            <person name="Chen X."/>
            <person name="Xiong X."/>
            <person name="Shang Y."/>
            <person name="Huang S."/>
            <person name="Zeng J."/>
        </authorList>
    </citation>
    <scope>NUCLEOTIDE SEQUENCE [LARGE SCALE GENOMIC DNA]</scope>
    <source>
        <strain evidence="8">cv. BLH2017</strain>
        <tissue evidence="7">Root</tissue>
    </source>
</reference>
<comment type="subcellular location">
    <subcellularLocation>
        <location evidence="1">Membrane</location>
        <topology evidence="1">Single-pass membrane protein</topology>
    </subcellularLocation>
</comment>
<dbReference type="InterPro" id="IPR044839">
    <property type="entry name" value="NDR1-like"/>
</dbReference>
<gene>
    <name evidence="7" type="ORF">BVC80_1741g161</name>
</gene>
<proteinExistence type="predicted"/>
<dbReference type="InParanoid" id="A0A200QKZ6"/>
<evidence type="ECO:0000256" key="2">
    <source>
        <dbReference type="ARBA" id="ARBA00022692"/>
    </source>
</evidence>
<evidence type="ECO:0000256" key="1">
    <source>
        <dbReference type="ARBA" id="ARBA00004167"/>
    </source>
</evidence>
<dbReference type="GO" id="GO:0005886">
    <property type="term" value="C:plasma membrane"/>
    <property type="evidence" value="ECO:0007669"/>
    <property type="project" value="TreeGrafter"/>
</dbReference>
<organism evidence="7 8">
    <name type="scientific">Macleaya cordata</name>
    <name type="common">Five-seeded plume-poppy</name>
    <name type="synonym">Bocconia cordata</name>
    <dbReference type="NCBI Taxonomy" id="56857"/>
    <lineage>
        <taxon>Eukaryota</taxon>
        <taxon>Viridiplantae</taxon>
        <taxon>Streptophyta</taxon>
        <taxon>Embryophyta</taxon>
        <taxon>Tracheophyta</taxon>
        <taxon>Spermatophyta</taxon>
        <taxon>Magnoliopsida</taxon>
        <taxon>Ranunculales</taxon>
        <taxon>Papaveraceae</taxon>
        <taxon>Papaveroideae</taxon>
        <taxon>Macleaya</taxon>
    </lineage>
</organism>
<keyword evidence="4 5" id="KW-0472">Membrane</keyword>
<sequence>MLPKRVSDSRFGFYVWLLQVMIVIGLTSVVIWLCLHPKTPNYTVVGFYVPGLDGQNSAGNVHRNTTLILKLRISNPNKGMGIYYDDNNVALYYGNDNIGVSSILGFYQGHKKTTQREVSVNGVEQFWRAVFRVVSNGTVDLRVSLVSGFRYKIFWWKTRHHRLDLQALVPVALDGKTFDEMNIKLRPTAKK</sequence>
<dbReference type="Pfam" id="PF03168">
    <property type="entry name" value="LEA_2"/>
    <property type="match status" value="1"/>
</dbReference>
<dbReference type="PANTHER" id="PTHR31415:SF125">
    <property type="entry name" value="HARPIN INDUCING PROTEIN 1-LIKE 9"/>
    <property type="match status" value="1"/>
</dbReference>
<protein>
    <submittedName>
        <fullName evidence="7">Late embryogenesis abundant protein</fullName>
    </submittedName>
</protein>
<name>A0A200QKZ6_MACCD</name>
<dbReference type="InterPro" id="IPR004864">
    <property type="entry name" value="LEA_2"/>
</dbReference>
<dbReference type="PANTHER" id="PTHR31415">
    <property type="entry name" value="OS05G0367900 PROTEIN"/>
    <property type="match status" value="1"/>
</dbReference>
<evidence type="ECO:0000256" key="5">
    <source>
        <dbReference type="SAM" id="Phobius"/>
    </source>
</evidence>
<feature type="transmembrane region" description="Helical" evidence="5">
    <location>
        <begin position="12"/>
        <end position="33"/>
    </location>
</feature>
<evidence type="ECO:0000259" key="6">
    <source>
        <dbReference type="Pfam" id="PF03168"/>
    </source>
</evidence>